<sequence length="159" mass="17770">MLGDRDQIPVERVRIEQVPLGGSSAGVTDHARGPARYCHRPMTELLETTQEQQRDEIADVQTVSGRVEPGVHADRPLSKSFTQSIEVGGVVDQTAGGKIIDDVGMAHLTTLPDRRPTFQPVLGLNWRIGPHRVTVTAWFRLIHSPRMRPERPNWSSRQP</sequence>
<organism evidence="1">
    <name type="scientific">freshwater metagenome</name>
    <dbReference type="NCBI Taxonomy" id="449393"/>
    <lineage>
        <taxon>unclassified sequences</taxon>
        <taxon>metagenomes</taxon>
        <taxon>ecological metagenomes</taxon>
    </lineage>
</organism>
<protein>
    <submittedName>
        <fullName evidence="1">Unannotated protein</fullName>
    </submittedName>
</protein>
<evidence type="ECO:0000313" key="1">
    <source>
        <dbReference type="EMBL" id="CAB4923499.1"/>
    </source>
</evidence>
<gene>
    <name evidence="1" type="ORF">UFOPK3733_00219</name>
</gene>
<proteinExistence type="predicted"/>
<reference evidence="1" key="1">
    <citation type="submission" date="2020-05" db="EMBL/GenBank/DDBJ databases">
        <authorList>
            <person name="Chiriac C."/>
            <person name="Salcher M."/>
            <person name="Ghai R."/>
            <person name="Kavagutti S V."/>
        </authorList>
    </citation>
    <scope>NUCLEOTIDE SEQUENCE</scope>
</reference>
<dbReference type="EMBL" id="CAFBNC010000005">
    <property type="protein sequence ID" value="CAB4923499.1"/>
    <property type="molecule type" value="Genomic_DNA"/>
</dbReference>
<accession>A0A6J7HYT4</accession>
<dbReference type="AlphaFoldDB" id="A0A6J7HYT4"/>
<name>A0A6J7HYT4_9ZZZZ</name>